<dbReference type="HOGENOM" id="CLU_078716_0_0_9"/>
<accession>A0A0B5B0H3</accession>
<feature type="domain" description="Calcineurin-like phosphoesterase" evidence="1">
    <location>
        <begin position="1"/>
        <end position="227"/>
    </location>
</feature>
<dbReference type="OrthoDB" id="356681at2"/>
<organism evidence="2 3">
    <name type="scientific">Jeotgalibacillus malaysiensis</name>
    <dbReference type="NCBI Taxonomy" id="1508404"/>
    <lineage>
        <taxon>Bacteria</taxon>
        <taxon>Bacillati</taxon>
        <taxon>Bacillota</taxon>
        <taxon>Bacilli</taxon>
        <taxon>Bacillales</taxon>
        <taxon>Caryophanaceae</taxon>
        <taxon>Jeotgalibacillus</taxon>
    </lineage>
</organism>
<protein>
    <recommendedName>
        <fullName evidence="1">Calcineurin-like phosphoesterase domain-containing protein</fullName>
    </recommendedName>
</protein>
<sequence>MKIDHVADMHINHWVPFIPNQLKWEKRTREFVRRILRKKTGEVLVLAGDFSEVNAQTIWVLDEASKHYEMVYWTFGNHDLYLLSKRDNKKYKHHSLNRVQEVIEKTAHIENVIPLIQRTHTFKGKTFAGDVLWYLPKSMGDWDFYRNVSNDSAYIKHQEAWNMDDVARLLYKSSADWYDGLEGQDIDVMVTHVPPVHPSISPYSPNGCYHSTVPFLAAPHWICGHSHLQGVFEKAGTTFHMNCVGYPNAYDNAQRFELPGDKVDSQLVIDVQMFTI</sequence>
<keyword evidence="3" id="KW-1185">Reference proteome</keyword>
<dbReference type="Pfam" id="PF00149">
    <property type="entry name" value="Metallophos"/>
    <property type="match status" value="1"/>
</dbReference>
<dbReference type="BioCyc" id="JESP1508404:G14D9-13675-MONOMER"/>
<dbReference type="PANTHER" id="PTHR36492:SF2">
    <property type="entry name" value="[ACYL-CARRIER-PROTEIN] PHOSPHODIESTERASE PPTH"/>
    <property type="match status" value="1"/>
</dbReference>
<evidence type="ECO:0000313" key="3">
    <source>
        <dbReference type="Proteomes" id="UP000031449"/>
    </source>
</evidence>
<evidence type="ECO:0000313" key="2">
    <source>
        <dbReference type="EMBL" id="AJD93669.1"/>
    </source>
</evidence>
<dbReference type="InterPro" id="IPR004843">
    <property type="entry name" value="Calcineurin-like_PHP"/>
</dbReference>
<name>A0A0B5B0H3_9BACL</name>
<dbReference type="Gene3D" id="3.60.21.10">
    <property type="match status" value="1"/>
</dbReference>
<proteinExistence type="predicted"/>
<geneLocation type="plasmid" evidence="3"/>
<keyword evidence="2" id="KW-0614">Plasmid</keyword>
<dbReference type="AlphaFoldDB" id="A0A0B5B0H3"/>
<dbReference type="InterPro" id="IPR029052">
    <property type="entry name" value="Metallo-depent_PP-like"/>
</dbReference>
<dbReference type="Proteomes" id="UP000031449">
    <property type="component" value="Plasmid unnamed"/>
</dbReference>
<gene>
    <name evidence="2" type="ORF">JMA_43520</name>
</gene>
<dbReference type="PANTHER" id="PTHR36492">
    <property type="match status" value="1"/>
</dbReference>
<dbReference type="EMBL" id="CP009417">
    <property type="protein sequence ID" value="AJD93669.1"/>
    <property type="molecule type" value="Genomic_DNA"/>
</dbReference>
<dbReference type="InterPro" id="IPR052963">
    <property type="entry name" value="Pantetheine_PDE"/>
</dbReference>
<reference evidence="2 3" key="1">
    <citation type="submission" date="2014-08" db="EMBL/GenBank/DDBJ databases">
        <title>Complete genome of a marine bacteria Jeotgalibacillus malaysiensis.</title>
        <authorList>
            <person name="Yaakop A.S."/>
            <person name="Chan K.-G."/>
            <person name="Goh K.M."/>
        </authorList>
    </citation>
    <scope>NUCLEOTIDE SEQUENCE [LARGE SCALE GENOMIC DNA]</scope>
    <source>
        <strain evidence="2 3">D5</strain>
        <plasmid evidence="3">Plasmid</plasmid>
    </source>
</reference>
<dbReference type="GO" id="GO:0016787">
    <property type="term" value="F:hydrolase activity"/>
    <property type="evidence" value="ECO:0007669"/>
    <property type="project" value="InterPro"/>
</dbReference>
<dbReference type="KEGG" id="jeo:JMA_43520"/>
<evidence type="ECO:0000259" key="1">
    <source>
        <dbReference type="Pfam" id="PF00149"/>
    </source>
</evidence>
<dbReference type="SUPFAM" id="SSF56300">
    <property type="entry name" value="Metallo-dependent phosphatases"/>
    <property type="match status" value="1"/>
</dbReference>